<reference evidence="1 2" key="1">
    <citation type="submission" date="2005-09" db="EMBL/GenBank/DDBJ databases">
        <authorList>
            <person name="Mural R.J."/>
            <person name="Li P.W."/>
            <person name="Adams M.D."/>
            <person name="Amanatides P.G."/>
            <person name="Baden-Tillson H."/>
            <person name="Barnstead M."/>
            <person name="Chin S.H."/>
            <person name="Dew I."/>
            <person name="Evans C.A."/>
            <person name="Ferriera S."/>
            <person name="Flanigan M."/>
            <person name="Fosler C."/>
            <person name="Glodek A."/>
            <person name="Gu Z."/>
            <person name="Holt R.A."/>
            <person name="Jennings D."/>
            <person name="Kraft C.L."/>
            <person name="Lu F."/>
            <person name="Nguyen T."/>
            <person name="Nusskern D.R."/>
            <person name="Pfannkoch C.M."/>
            <person name="Sitter C."/>
            <person name="Sutton G.G."/>
            <person name="Venter J.C."/>
            <person name="Wang Z."/>
            <person name="Woodage T."/>
            <person name="Zheng X.H."/>
            <person name="Zhong F."/>
        </authorList>
    </citation>
    <scope>NUCLEOTIDE SEQUENCE [LARGE SCALE GENOMIC DNA]</scope>
    <source>
        <strain>BN</strain>
        <strain evidence="2">Sprague-Dawley</strain>
    </source>
</reference>
<name>A6K350_RAT</name>
<dbReference type="EMBL" id="CH474015">
    <property type="protein sequence ID" value="EDL85650.1"/>
    <property type="molecule type" value="Genomic_DNA"/>
</dbReference>
<dbReference type="AlphaFoldDB" id="A6K350"/>
<protein>
    <submittedName>
        <fullName evidence="1">RCG52013</fullName>
    </submittedName>
</protein>
<organism evidence="1 2">
    <name type="scientific">Rattus norvegicus</name>
    <name type="common">Rat</name>
    <dbReference type="NCBI Taxonomy" id="10116"/>
    <lineage>
        <taxon>Eukaryota</taxon>
        <taxon>Metazoa</taxon>
        <taxon>Chordata</taxon>
        <taxon>Craniata</taxon>
        <taxon>Vertebrata</taxon>
        <taxon>Euteleostomi</taxon>
        <taxon>Mammalia</taxon>
        <taxon>Eutheria</taxon>
        <taxon>Euarchontoglires</taxon>
        <taxon>Glires</taxon>
        <taxon>Rodentia</taxon>
        <taxon>Myomorpha</taxon>
        <taxon>Muroidea</taxon>
        <taxon>Muridae</taxon>
        <taxon>Murinae</taxon>
        <taxon>Rattus</taxon>
    </lineage>
</organism>
<sequence>MSHTGTLEHFADTQSQVVYCLLCLSCLTKHYHVHYQVEFLCPSFPWLMWVGGSRSDGSCLRSGVGRTLASFCVYNWICDSSCESLSSTFLL</sequence>
<proteinExistence type="predicted"/>
<dbReference type="Proteomes" id="UP000234681">
    <property type="component" value="Chromosome 2"/>
</dbReference>
<gene>
    <name evidence="1" type="ORF">rCG_52013</name>
</gene>
<evidence type="ECO:0000313" key="1">
    <source>
        <dbReference type="EMBL" id="EDL85650.1"/>
    </source>
</evidence>
<accession>A6K350</accession>
<evidence type="ECO:0000313" key="2">
    <source>
        <dbReference type="Proteomes" id="UP000234681"/>
    </source>
</evidence>